<keyword evidence="2" id="KW-1185">Reference proteome</keyword>
<protein>
    <submittedName>
        <fullName evidence="1">Uncharacterized protein</fullName>
    </submittedName>
</protein>
<dbReference type="Proteomes" id="UP000479710">
    <property type="component" value="Unassembled WGS sequence"/>
</dbReference>
<reference evidence="1 2" key="1">
    <citation type="submission" date="2019-11" db="EMBL/GenBank/DDBJ databases">
        <title>Whole genome sequence of Oryza granulata.</title>
        <authorList>
            <person name="Li W."/>
        </authorList>
    </citation>
    <scope>NUCLEOTIDE SEQUENCE [LARGE SCALE GENOMIC DNA]</scope>
    <source>
        <strain evidence="2">cv. Menghai</strain>
        <tissue evidence="1">Leaf</tissue>
    </source>
</reference>
<sequence>MASSSVVLRSAGHALRRSIPRRSYAPLPAREDSRLFSTTDFAGRRQSGYKKALPMFARSLAENPRRLFSSDCSGRTDPNEYM</sequence>
<evidence type="ECO:0000313" key="2">
    <source>
        <dbReference type="Proteomes" id="UP000479710"/>
    </source>
</evidence>
<proteinExistence type="predicted"/>
<gene>
    <name evidence="1" type="ORF">E2562_032938</name>
</gene>
<evidence type="ECO:0000313" key="1">
    <source>
        <dbReference type="EMBL" id="KAF0914958.1"/>
    </source>
</evidence>
<dbReference type="AlphaFoldDB" id="A0A6G1DQR3"/>
<organism evidence="1 2">
    <name type="scientific">Oryza meyeriana var. granulata</name>
    <dbReference type="NCBI Taxonomy" id="110450"/>
    <lineage>
        <taxon>Eukaryota</taxon>
        <taxon>Viridiplantae</taxon>
        <taxon>Streptophyta</taxon>
        <taxon>Embryophyta</taxon>
        <taxon>Tracheophyta</taxon>
        <taxon>Spermatophyta</taxon>
        <taxon>Magnoliopsida</taxon>
        <taxon>Liliopsida</taxon>
        <taxon>Poales</taxon>
        <taxon>Poaceae</taxon>
        <taxon>BOP clade</taxon>
        <taxon>Oryzoideae</taxon>
        <taxon>Oryzeae</taxon>
        <taxon>Oryzinae</taxon>
        <taxon>Oryza</taxon>
        <taxon>Oryza meyeriana</taxon>
    </lineage>
</organism>
<comment type="caution">
    <text evidence="1">The sequence shown here is derived from an EMBL/GenBank/DDBJ whole genome shotgun (WGS) entry which is preliminary data.</text>
</comment>
<dbReference type="EMBL" id="SPHZ02000006">
    <property type="protein sequence ID" value="KAF0914958.1"/>
    <property type="molecule type" value="Genomic_DNA"/>
</dbReference>
<name>A0A6G1DQR3_9ORYZ</name>
<accession>A0A6G1DQR3</accession>